<dbReference type="AlphaFoldDB" id="A0A2D4M1S8"/>
<name>A0A2D4M1S8_9SAUR</name>
<accession>A0A2D4M1S8</accession>
<dbReference type="EMBL" id="IACM01070824">
    <property type="protein sequence ID" value="LAB26903.1"/>
    <property type="molecule type" value="Transcribed_RNA"/>
</dbReference>
<protein>
    <submittedName>
        <fullName evidence="2">Uncharacterized protein</fullName>
    </submittedName>
</protein>
<reference evidence="2" key="2">
    <citation type="submission" date="2017-11" db="EMBL/GenBank/DDBJ databases">
        <title>Coralsnake Venomics: Analyses of Venom Gland Transcriptomes and Proteomes of Six Brazilian Taxa.</title>
        <authorList>
            <person name="Aird S.D."/>
            <person name="Jorge da Silva N."/>
            <person name="Qiu L."/>
            <person name="Villar-Briones A."/>
            <person name="Aparecida-Saddi V."/>
            <person name="Campos-Telles M.P."/>
            <person name="Grau M."/>
            <person name="Mikheyev A.S."/>
        </authorList>
    </citation>
    <scope>NUCLEOTIDE SEQUENCE</scope>
    <source>
        <tissue evidence="2">Venom_gland</tissue>
    </source>
</reference>
<evidence type="ECO:0000313" key="2">
    <source>
        <dbReference type="EMBL" id="LAB26903.1"/>
    </source>
</evidence>
<dbReference type="PANTHER" id="PTHR36867:SF1">
    <property type="entry name" value="RIKEN CDNA 2610318N02 GENE"/>
    <property type="match status" value="1"/>
</dbReference>
<dbReference type="PANTHER" id="PTHR36867">
    <property type="entry name" value="MCG131172, ISOFORM CRA_A"/>
    <property type="match status" value="1"/>
</dbReference>
<evidence type="ECO:0000256" key="1">
    <source>
        <dbReference type="SAM" id="Coils"/>
    </source>
</evidence>
<reference evidence="2" key="1">
    <citation type="submission" date="2017-07" db="EMBL/GenBank/DDBJ databases">
        <authorList>
            <person name="Mikheyev A."/>
            <person name="Grau M."/>
        </authorList>
    </citation>
    <scope>NUCLEOTIDE SEQUENCE</scope>
    <source>
        <tissue evidence="2">Venom_gland</tissue>
    </source>
</reference>
<sequence length="141" mass="15732">MEQNPDICASVVQKRKQLDSKDAGLMSYLKAKFSSLLRHEDSLKMDDIQKEVKQLKQEMQKVNNYALAAKKASYLTLEGRTRKKIALGAFNPSQTRLGEPVVPTMPKIFGPFPSQAERLIGMVNVDLKQASSGMPPVSPKR</sequence>
<feature type="coiled-coil region" evidence="1">
    <location>
        <begin position="38"/>
        <end position="72"/>
    </location>
</feature>
<proteinExistence type="predicted"/>
<keyword evidence="1" id="KW-0175">Coiled coil</keyword>
<organism evidence="2">
    <name type="scientific">Micrurus spixii</name>
    <name type="common">Amazon coral snake</name>
    <dbReference type="NCBI Taxonomy" id="129469"/>
    <lineage>
        <taxon>Eukaryota</taxon>
        <taxon>Metazoa</taxon>
        <taxon>Chordata</taxon>
        <taxon>Craniata</taxon>
        <taxon>Vertebrata</taxon>
        <taxon>Euteleostomi</taxon>
        <taxon>Lepidosauria</taxon>
        <taxon>Squamata</taxon>
        <taxon>Bifurcata</taxon>
        <taxon>Unidentata</taxon>
        <taxon>Episquamata</taxon>
        <taxon>Toxicofera</taxon>
        <taxon>Serpentes</taxon>
        <taxon>Colubroidea</taxon>
        <taxon>Elapidae</taxon>
        <taxon>Elapinae</taxon>
        <taxon>Micrurus</taxon>
    </lineage>
</organism>